<feature type="compositionally biased region" description="Basic and acidic residues" evidence="2">
    <location>
        <begin position="25"/>
        <end position="42"/>
    </location>
</feature>
<feature type="region of interest" description="Disordered" evidence="2">
    <location>
        <begin position="19"/>
        <end position="42"/>
    </location>
</feature>
<reference evidence="3 4" key="1">
    <citation type="journal article" date="2022" name="bioRxiv">
        <title>Genomics of Preaxostyla Flagellates Illuminates Evolutionary Transitions and the Path Towards Mitochondrial Loss.</title>
        <authorList>
            <person name="Novak L.V.F."/>
            <person name="Treitli S.C."/>
            <person name="Pyrih J."/>
            <person name="Halakuc P."/>
            <person name="Pipaliya S.V."/>
            <person name="Vacek V."/>
            <person name="Brzon O."/>
            <person name="Soukal P."/>
            <person name="Eme L."/>
            <person name="Dacks J.B."/>
            <person name="Karnkowska A."/>
            <person name="Elias M."/>
            <person name="Hampl V."/>
        </authorList>
    </citation>
    <scope>NUCLEOTIDE SEQUENCE [LARGE SCALE GENOMIC DNA]</scope>
    <source>
        <strain evidence="3">NAU3</strain>
        <tissue evidence="3">Gut</tissue>
    </source>
</reference>
<dbReference type="Proteomes" id="UP001281761">
    <property type="component" value="Unassembled WGS sequence"/>
</dbReference>
<evidence type="ECO:0000313" key="3">
    <source>
        <dbReference type="EMBL" id="KAK2940948.1"/>
    </source>
</evidence>
<organism evidence="3 4">
    <name type="scientific">Blattamonas nauphoetae</name>
    <dbReference type="NCBI Taxonomy" id="2049346"/>
    <lineage>
        <taxon>Eukaryota</taxon>
        <taxon>Metamonada</taxon>
        <taxon>Preaxostyla</taxon>
        <taxon>Oxymonadida</taxon>
        <taxon>Blattamonas</taxon>
    </lineage>
</organism>
<accession>A0ABQ9WNL4</accession>
<evidence type="ECO:0000256" key="2">
    <source>
        <dbReference type="SAM" id="MobiDB-lite"/>
    </source>
</evidence>
<sequence>MQKVRRIWSKLRKDRNSNIKLRKLEKRDQQEDKAAKIEQERTEVQKDLESLQEATRQIVVTSLSLHIASTRDQGFSRRTEEPNLSYGAESVRHTAHQKSTLPTKDTLKTNLLEILLQEKERLSTLCQEQEQELVRLKDDTENAEKEVILLKNQLAPTEGRLHRHADEQITLSKEKVDLEKEVEHLREELEEKEGLNLTLKDQSRDSEEKQQAKAEKFMVFGCIQLD</sequence>
<keyword evidence="4" id="KW-1185">Reference proteome</keyword>
<gene>
    <name evidence="3" type="ORF">BLNAU_24146</name>
</gene>
<feature type="coiled-coil region" evidence="1">
    <location>
        <begin position="112"/>
        <end position="205"/>
    </location>
</feature>
<keyword evidence="1" id="KW-0175">Coiled coil</keyword>
<comment type="caution">
    <text evidence="3">The sequence shown here is derived from an EMBL/GenBank/DDBJ whole genome shotgun (WGS) entry which is preliminary data.</text>
</comment>
<evidence type="ECO:0000256" key="1">
    <source>
        <dbReference type="SAM" id="Coils"/>
    </source>
</evidence>
<name>A0ABQ9WNL4_9EUKA</name>
<evidence type="ECO:0000313" key="4">
    <source>
        <dbReference type="Proteomes" id="UP001281761"/>
    </source>
</evidence>
<protein>
    <submittedName>
        <fullName evidence="3">Uncharacterized protein</fullName>
    </submittedName>
</protein>
<dbReference type="EMBL" id="JARBJD010000577">
    <property type="protein sequence ID" value="KAK2940948.1"/>
    <property type="molecule type" value="Genomic_DNA"/>
</dbReference>
<proteinExistence type="predicted"/>